<evidence type="ECO:0000313" key="2">
    <source>
        <dbReference type="EMBL" id="KAK9832491.1"/>
    </source>
</evidence>
<reference evidence="2 3" key="1">
    <citation type="journal article" date="2024" name="Nat. Commun.">
        <title>Phylogenomics reveals the evolutionary origins of lichenization in chlorophyte algae.</title>
        <authorList>
            <person name="Puginier C."/>
            <person name="Libourel C."/>
            <person name="Otte J."/>
            <person name="Skaloud P."/>
            <person name="Haon M."/>
            <person name="Grisel S."/>
            <person name="Petersen M."/>
            <person name="Berrin J.G."/>
            <person name="Delaux P.M."/>
            <person name="Dal Grande F."/>
            <person name="Keller J."/>
        </authorList>
    </citation>
    <scope>NUCLEOTIDE SEQUENCE [LARGE SCALE GENOMIC DNA]</scope>
    <source>
        <strain evidence="2 3">SAG 245.80</strain>
    </source>
</reference>
<gene>
    <name evidence="2" type="ORF">WJX81_001572</name>
</gene>
<comment type="caution">
    <text evidence="2">The sequence shown here is derived from an EMBL/GenBank/DDBJ whole genome shotgun (WGS) entry which is preliminary data.</text>
</comment>
<evidence type="ECO:0000313" key="3">
    <source>
        <dbReference type="Proteomes" id="UP001445335"/>
    </source>
</evidence>
<feature type="region of interest" description="Disordered" evidence="1">
    <location>
        <begin position="121"/>
        <end position="143"/>
    </location>
</feature>
<feature type="compositionally biased region" description="Polar residues" evidence="1">
    <location>
        <begin position="121"/>
        <end position="131"/>
    </location>
</feature>
<accession>A0AAW1RG13</accession>
<protein>
    <submittedName>
        <fullName evidence="2">Uncharacterized protein</fullName>
    </submittedName>
</protein>
<dbReference type="Proteomes" id="UP001445335">
    <property type="component" value="Unassembled WGS sequence"/>
</dbReference>
<name>A0AAW1RG13_9CHLO</name>
<sequence length="143" mass="15280">MDAPIAEQQYAARSDAAPQKRFSLLNAVNFKQDEPPADLDVQGRADSIKLAQRRLSVARAESQGSDKAPAHSRFYVAPVKLQRLTSAAESMARGVKTLMRRASSSSAQVGRAIRGSIVALTATSSSSSEQTGDAIPPEQDKPQ</sequence>
<keyword evidence="3" id="KW-1185">Reference proteome</keyword>
<evidence type="ECO:0000256" key="1">
    <source>
        <dbReference type="SAM" id="MobiDB-lite"/>
    </source>
</evidence>
<organism evidence="2 3">
    <name type="scientific">Elliptochloris bilobata</name>
    <dbReference type="NCBI Taxonomy" id="381761"/>
    <lineage>
        <taxon>Eukaryota</taxon>
        <taxon>Viridiplantae</taxon>
        <taxon>Chlorophyta</taxon>
        <taxon>core chlorophytes</taxon>
        <taxon>Trebouxiophyceae</taxon>
        <taxon>Trebouxiophyceae incertae sedis</taxon>
        <taxon>Elliptochloris clade</taxon>
        <taxon>Elliptochloris</taxon>
    </lineage>
</organism>
<proteinExistence type="predicted"/>
<dbReference type="EMBL" id="JALJOU010000041">
    <property type="protein sequence ID" value="KAK9832491.1"/>
    <property type="molecule type" value="Genomic_DNA"/>
</dbReference>
<dbReference type="AlphaFoldDB" id="A0AAW1RG13"/>